<reference evidence="1" key="2">
    <citation type="submission" date="2017-11" db="EMBL/GenBank/DDBJ databases">
        <title>Coralsnake Venomics: Analyses of Venom Gland Transcriptomes and Proteomes of Six Brazilian Taxa.</title>
        <authorList>
            <person name="Aird S.D."/>
            <person name="Jorge da Silva N."/>
            <person name="Qiu L."/>
            <person name="Villar-Briones A."/>
            <person name="Aparecida-Saddi V."/>
            <person name="Campos-Telles M.P."/>
            <person name="Grau M."/>
            <person name="Mikheyev A.S."/>
        </authorList>
    </citation>
    <scope>NUCLEOTIDE SEQUENCE</scope>
    <source>
        <tissue evidence="1">Venom_gland</tissue>
    </source>
</reference>
<dbReference type="PANTHER" id="PTHR33066">
    <property type="entry name" value="INTEGRASE_SAM-LIKE_N DOMAIN-CONTAINING PROTEIN"/>
    <property type="match status" value="1"/>
</dbReference>
<name>A0A2D4JIJ3_MICLE</name>
<organism evidence="1">
    <name type="scientific">Micrurus lemniscatus lemniscatus</name>
    <dbReference type="NCBI Taxonomy" id="129467"/>
    <lineage>
        <taxon>Eukaryota</taxon>
        <taxon>Metazoa</taxon>
        <taxon>Chordata</taxon>
        <taxon>Craniata</taxon>
        <taxon>Vertebrata</taxon>
        <taxon>Euteleostomi</taxon>
        <taxon>Lepidosauria</taxon>
        <taxon>Squamata</taxon>
        <taxon>Bifurcata</taxon>
        <taxon>Unidentata</taxon>
        <taxon>Episquamata</taxon>
        <taxon>Toxicofera</taxon>
        <taxon>Serpentes</taxon>
        <taxon>Colubroidea</taxon>
        <taxon>Elapidae</taxon>
        <taxon>Elapinae</taxon>
        <taxon>Micrurus</taxon>
    </lineage>
</organism>
<dbReference type="AlphaFoldDB" id="A0A2D4JIJ3"/>
<reference evidence="1" key="1">
    <citation type="submission" date="2017-07" db="EMBL/GenBank/DDBJ databases">
        <authorList>
            <person name="Mikheyev A."/>
            <person name="Grau M."/>
        </authorList>
    </citation>
    <scope>NUCLEOTIDE SEQUENCE</scope>
    <source>
        <tissue evidence="1">Venom_gland</tissue>
    </source>
</reference>
<protein>
    <submittedName>
        <fullName evidence="1">Uncharacterized protein</fullName>
    </submittedName>
</protein>
<sequence length="141" mass="16002">MPNTLQRQVVALASIISWGNLRSLSQHPRICSFIRGAKNIWPPVIHCYPTWELEKVLSALTTGPFKPLRTTSLHFLTYKVVFLLAIASARRILELAALSVRKGLCIFHHDRVVLCPDPTFMPKINSVFHRAQELILPNFCS</sequence>
<evidence type="ECO:0000313" key="1">
    <source>
        <dbReference type="EMBL" id="LAA96326.1"/>
    </source>
</evidence>
<accession>A0A2D4JIJ3</accession>
<dbReference type="PANTHER" id="PTHR33066:SF2">
    <property type="entry name" value="FILAGGRIN-2-LIKE"/>
    <property type="match status" value="1"/>
</dbReference>
<proteinExistence type="predicted"/>
<dbReference type="EMBL" id="IACK01198883">
    <property type="protein sequence ID" value="LAA96326.1"/>
    <property type="molecule type" value="Transcribed_RNA"/>
</dbReference>